<feature type="domain" description="Phosphatidic acid phosphatase type 2/haloperoxidase" evidence="8">
    <location>
        <begin position="325"/>
        <end position="436"/>
    </location>
</feature>
<evidence type="ECO:0000256" key="5">
    <source>
        <dbReference type="ARBA" id="ARBA00022989"/>
    </source>
</evidence>
<dbReference type="InterPro" id="IPR032818">
    <property type="entry name" value="DedA-like"/>
</dbReference>
<feature type="transmembrane region" description="Helical" evidence="7">
    <location>
        <begin position="34"/>
        <end position="53"/>
    </location>
</feature>
<comment type="caution">
    <text evidence="9">The sequence shown here is derived from an EMBL/GenBank/DDBJ whole genome shotgun (WGS) entry which is preliminary data.</text>
</comment>
<evidence type="ECO:0000256" key="3">
    <source>
        <dbReference type="ARBA" id="ARBA00022475"/>
    </source>
</evidence>
<dbReference type="AlphaFoldDB" id="A0A831RL45"/>
<keyword evidence="4 7" id="KW-0812">Transmembrane</keyword>
<evidence type="ECO:0000256" key="7">
    <source>
        <dbReference type="SAM" id="Phobius"/>
    </source>
</evidence>
<keyword evidence="3" id="KW-1003">Cell membrane</keyword>
<dbReference type="Pfam" id="PF14067">
    <property type="entry name" value="LssY_C"/>
    <property type="match status" value="1"/>
</dbReference>
<dbReference type="Pfam" id="PF09335">
    <property type="entry name" value="VTT_dom"/>
    <property type="match status" value="1"/>
</dbReference>
<feature type="transmembrane region" description="Helical" evidence="7">
    <location>
        <begin position="59"/>
        <end position="80"/>
    </location>
</feature>
<dbReference type="SMART" id="SM00014">
    <property type="entry name" value="acidPPc"/>
    <property type="match status" value="1"/>
</dbReference>
<feature type="transmembrane region" description="Helical" evidence="7">
    <location>
        <begin position="326"/>
        <end position="343"/>
    </location>
</feature>
<evidence type="ECO:0000313" key="9">
    <source>
        <dbReference type="EMBL" id="HEB95882.1"/>
    </source>
</evidence>
<feature type="transmembrane region" description="Helical" evidence="7">
    <location>
        <begin position="175"/>
        <end position="196"/>
    </location>
</feature>
<evidence type="ECO:0000256" key="4">
    <source>
        <dbReference type="ARBA" id="ARBA00022692"/>
    </source>
</evidence>
<feature type="transmembrane region" description="Helical" evidence="7">
    <location>
        <begin position="244"/>
        <end position="265"/>
    </location>
</feature>
<name>A0A831RL45_9GAMM</name>
<dbReference type="Proteomes" id="UP000886251">
    <property type="component" value="Unassembled WGS sequence"/>
</dbReference>
<dbReference type="CDD" id="cd03392">
    <property type="entry name" value="PAP2_like_2"/>
    <property type="match status" value="1"/>
</dbReference>
<feature type="transmembrane region" description="Helical" evidence="7">
    <location>
        <begin position="393"/>
        <end position="415"/>
    </location>
</feature>
<proteinExistence type="inferred from homology"/>
<dbReference type="InterPro" id="IPR000326">
    <property type="entry name" value="PAP2/HPO"/>
</dbReference>
<gene>
    <name evidence="9" type="ORF">ENI96_05570</name>
</gene>
<evidence type="ECO:0000256" key="1">
    <source>
        <dbReference type="ARBA" id="ARBA00004651"/>
    </source>
</evidence>
<dbReference type="GO" id="GO:0005886">
    <property type="term" value="C:plasma membrane"/>
    <property type="evidence" value="ECO:0007669"/>
    <property type="project" value="UniProtKB-SubCell"/>
</dbReference>
<dbReference type="SUPFAM" id="SSF48317">
    <property type="entry name" value="Acid phosphatase/Vanadium-dependent haloperoxidase"/>
    <property type="match status" value="1"/>
</dbReference>
<feature type="transmembrane region" description="Helical" evidence="7">
    <location>
        <begin position="421"/>
        <end position="440"/>
    </location>
</feature>
<evidence type="ECO:0000256" key="6">
    <source>
        <dbReference type="ARBA" id="ARBA00023136"/>
    </source>
</evidence>
<feature type="transmembrane region" description="Helical" evidence="7">
    <location>
        <begin position="6"/>
        <end position="27"/>
    </location>
</feature>
<sequence>METYFHAILAWVALHPWFSGGIVFLVAMAESLAIVGMLVPGVAIMFGIGALVAADAIPFWWAMGWAVAGAVAGDGFSFWLGRHYRHRLTTIWPFTRHPGTLERGIAFFRRYGGKSVAIGRFFGPVRAVIPLVAGMMAMNPWRFVVANVLSALAWAPAYLLPGMVFGASLELASEVAVRLVALLLLLLLVLWLAGWLGHRVFLFLQPHSHALVQRLLRWGRDHPRARAITLALADPDHPETRGMILLASLLLLATGLFSLVLGWVLGVGRHHQGVDGAVLDGLQALRTPWADHLMVVFTGLADLEVILPLFLVVLGYLLWRRQRPGALHWLAAGAFCLVAVPLLKHGFGISRPGVVAGTAGSYAFPSGHTLWAVVIYGYLSVMVARATPSRWRWLPYSLAAMLVLAVALSRLYLGVHWLSDVLGSLTLGLAWVAALGIAYYRHCDGERRALPLSLVAGTTLAAAVLLQGLTLHQQKLAFYTPRPEVTQMPASVWWQQGWSSLPRLRDDLWNRRQQPLQLQYAGSPEALAGQLAAAGWKQAERLGWHNLLKLLTPSLPLQQLPVLPHVHDGSHERLVLVRPLQDGTRLVLRLWAGGVRLTPDGVPLWLGRVAQERKKGILGMVAYPTAIPAADPLALQWLQRDLTGRLPLRRVADGLLLVHRPGLLTAPD</sequence>
<dbReference type="PANTHER" id="PTHR30353:SF15">
    <property type="entry name" value="INNER MEMBRANE PROTEIN YABI"/>
    <property type="match status" value="1"/>
</dbReference>
<dbReference type="InterPro" id="IPR025902">
    <property type="entry name" value="LssY-like-C_dom"/>
</dbReference>
<dbReference type="Pfam" id="PF01569">
    <property type="entry name" value="PAP2"/>
    <property type="match status" value="1"/>
</dbReference>
<feature type="transmembrane region" description="Helical" evidence="7">
    <location>
        <begin position="452"/>
        <end position="471"/>
    </location>
</feature>
<evidence type="ECO:0000256" key="2">
    <source>
        <dbReference type="ARBA" id="ARBA00010792"/>
    </source>
</evidence>
<feature type="transmembrane region" description="Helical" evidence="7">
    <location>
        <begin position="293"/>
        <end position="319"/>
    </location>
</feature>
<keyword evidence="6 7" id="KW-0472">Membrane</keyword>
<keyword evidence="5 7" id="KW-1133">Transmembrane helix</keyword>
<dbReference type="EMBL" id="DRKP01000062">
    <property type="protein sequence ID" value="HEB95882.1"/>
    <property type="molecule type" value="Genomic_DNA"/>
</dbReference>
<comment type="subcellular location">
    <subcellularLocation>
        <location evidence="1">Cell membrane</location>
        <topology evidence="1">Multi-pass membrane protein</topology>
    </subcellularLocation>
</comment>
<dbReference type="InterPro" id="IPR032816">
    <property type="entry name" value="VTT_dom"/>
</dbReference>
<dbReference type="InterPro" id="IPR036938">
    <property type="entry name" value="PAP2/HPO_sf"/>
</dbReference>
<feature type="transmembrane region" description="Helical" evidence="7">
    <location>
        <begin position="363"/>
        <end position="381"/>
    </location>
</feature>
<dbReference type="PANTHER" id="PTHR30353">
    <property type="entry name" value="INNER MEMBRANE PROTEIN DEDA-RELATED"/>
    <property type="match status" value="1"/>
</dbReference>
<evidence type="ECO:0000259" key="8">
    <source>
        <dbReference type="SMART" id="SM00014"/>
    </source>
</evidence>
<accession>A0A831RL45</accession>
<protein>
    <submittedName>
        <fullName evidence="9">Phosphatase PAP2 family protein</fullName>
    </submittedName>
</protein>
<organism evidence="9">
    <name type="scientific">Sedimenticola thiotaurini</name>
    <dbReference type="NCBI Taxonomy" id="1543721"/>
    <lineage>
        <taxon>Bacteria</taxon>
        <taxon>Pseudomonadati</taxon>
        <taxon>Pseudomonadota</taxon>
        <taxon>Gammaproteobacteria</taxon>
        <taxon>Chromatiales</taxon>
        <taxon>Sedimenticolaceae</taxon>
        <taxon>Sedimenticola</taxon>
    </lineage>
</organism>
<feature type="transmembrane region" description="Helical" evidence="7">
    <location>
        <begin position="144"/>
        <end position="169"/>
    </location>
</feature>
<reference evidence="9" key="1">
    <citation type="journal article" date="2020" name="mSystems">
        <title>Genome- and Community-Level Interaction Insights into Carbon Utilization and Element Cycling Functions of Hydrothermarchaeota in Hydrothermal Sediment.</title>
        <authorList>
            <person name="Zhou Z."/>
            <person name="Liu Y."/>
            <person name="Xu W."/>
            <person name="Pan J."/>
            <person name="Luo Z.H."/>
            <person name="Li M."/>
        </authorList>
    </citation>
    <scope>NUCLEOTIDE SEQUENCE [LARGE SCALE GENOMIC DNA]</scope>
    <source>
        <strain evidence="9">HyVt-443</strain>
    </source>
</reference>
<comment type="similarity">
    <text evidence="2">Belongs to the DedA family.</text>
</comment>
<dbReference type="Gene3D" id="1.20.144.10">
    <property type="entry name" value="Phosphatidic acid phosphatase type 2/haloperoxidase"/>
    <property type="match status" value="1"/>
</dbReference>